<dbReference type="Proteomes" id="UP000663868">
    <property type="component" value="Unassembled WGS sequence"/>
</dbReference>
<protein>
    <submittedName>
        <fullName evidence="8">Uncharacterized protein</fullName>
    </submittedName>
</protein>
<dbReference type="PROSITE" id="PS50920">
    <property type="entry name" value="SOLCAR"/>
    <property type="match status" value="1"/>
</dbReference>
<organism evidence="8 9">
    <name type="scientific">Adineta steineri</name>
    <dbReference type="NCBI Taxonomy" id="433720"/>
    <lineage>
        <taxon>Eukaryota</taxon>
        <taxon>Metazoa</taxon>
        <taxon>Spiralia</taxon>
        <taxon>Gnathifera</taxon>
        <taxon>Rotifera</taxon>
        <taxon>Eurotatoria</taxon>
        <taxon>Bdelloidea</taxon>
        <taxon>Adinetida</taxon>
        <taxon>Adinetidae</taxon>
        <taxon>Adineta</taxon>
    </lineage>
</organism>
<keyword evidence="7" id="KW-0813">Transport</keyword>
<evidence type="ECO:0000256" key="4">
    <source>
        <dbReference type="ARBA" id="ARBA00022737"/>
    </source>
</evidence>
<feature type="repeat" description="Solcar" evidence="6">
    <location>
        <begin position="1"/>
        <end position="93"/>
    </location>
</feature>
<evidence type="ECO:0000256" key="6">
    <source>
        <dbReference type="PROSITE-ProRule" id="PRU00282"/>
    </source>
</evidence>
<evidence type="ECO:0000256" key="1">
    <source>
        <dbReference type="ARBA" id="ARBA00004141"/>
    </source>
</evidence>
<evidence type="ECO:0000313" key="9">
    <source>
        <dbReference type="Proteomes" id="UP000663868"/>
    </source>
</evidence>
<evidence type="ECO:0000256" key="7">
    <source>
        <dbReference type="RuleBase" id="RU000488"/>
    </source>
</evidence>
<evidence type="ECO:0000313" key="8">
    <source>
        <dbReference type="EMBL" id="CAF3830067.1"/>
    </source>
</evidence>
<dbReference type="SUPFAM" id="SSF103506">
    <property type="entry name" value="Mitochondrial carrier"/>
    <property type="match status" value="1"/>
</dbReference>
<sequence length="95" mass="10839">MMVVAQTQYVFCIKVMFTYPIALIRTRRQGQIVPLPNMDQSKAHPLLPATQMFKDIWHNEGIVGLYRGLVPNMLKVIPAVSISYLVYETMLKAIS</sequence>
<dbReference type="InterPro" id="IPR018108">
    <property type="entry name" value="MCP_transmembrane"/>
</dbReference>
<dbReference type="Gene3D" id="1.50.40.10">
    <property type="entry name" value="Mitochondrial carrier domain"/>
    <property type="match status" value="1"/>
</dbReference>
<dbReference type="EMBL" id="CAJOBB010001244">
    <property type="protein sequence ID" value="CAF3830067.1"/>
    <property type="molecule type" value="Genomic_DNA"/>
</dbReference>
<comment type="subcellular location">
    <subcellularLocation>
        <location evidence="1">Membrane</location>
        <topology evidence="1">Multi-pass membrane protein</topology>
    </subcellularLocation>
</comment>
<reference evidence="8" key="1">
    <citation type="submission" date="2021-02" db="EMBL/GenBank/DDBJ databases">
        <authorList>
            <person name="Nowell W R."/>
        </authorList>
    </citation>
    <scope>NUCLEOTIDE SEQUENCE</scope>
</reference>
<dbReference type="GO" id="GO:0016020">
    <property type="term" value="C:membrane"/>
    <property type="evidence" value="ECO:0007669"/>
    <property type="project" value="UniProtKB-SubCell"/>
</dbReference>
<keyword evidence="5 6" id="KW-0472">Membrane</keyword>
<evidence type="ECO:0000256" key="2">
    <source>
        <dbReference type="ARBA" id="ARBA00006375"/>
    </source>
</evidence>
<proteinExistence type="inferred from homology"/>
<comment type="similarity">
    <text evidence="2 7">Belongs to the mitochondrial carrier (TC 2.A.29) family.</text>
</comment>
<dbReference type="PANTHER" id="PTHR24089">
    <property type="entry name" value="SOLUTE CARRIER FAMILY 25"/>
    <property type="match status" value="1"/>
</dbReference>
<evidence type="ECO:0000256" key="5">
    <source>
        <dbReference type="ARBA" id="ARBA00023136"/>
    </source>
</evidence>
<dbReference type="Pfam" id="PF00153">
    <property type="entry name" value="Mito_carr"/>
    <property type="match status" value="1"/>
</dbReference>
<evidence type="ECO:0000256" key="3">
    <source>
        <dbReference type="ARBA" id="ARBA00022692"/>
    </source>
</evidence>
<keyword evidence="4" id="KW-0677">Repeat</keyword>
<keyword evidence="3 6" id="KW-0812">Transmembrane</keyword>
<name>A0A819DL93_9BILA</name>
<gene>
    <name evidence="8" type="ORF">KXQ929_LOCUS18798</name>
</gene>
<accession>A0A819DL93</accession>
<comment type="caution">
    <text evidence="8">The sequence shown here is derived from an EMBL/GenBank/DDBJ whole genome shotgun (WGS) entry which is preliminary data.</text>
</comment>
<dbReference type="InterPro" id="IPR023395">
    <property type="entry name" value="MCP_dom_sf"/>
</dbReference>
<dbReference type="AlphaFoldDB" id="A0A819DL93"/>